<feature type="domain" description="Clustered mitochondria protein N-terminal" evidence="2">
    <location>
        <begin position="145"/>
        <end position="215"/>
    </location>
</feature>
<dbReference type="InterPro" id="IPR027523">
    <property type="entry name" value="CLU_prot"/>
</dbReference>
<feature type="region of interest" description="Disordered" evidence="1">
    <location>
        <begin position="1"/>
        <end position="115"/>
    </location>
</feature>
<dbReference type="Pfam" id="PF15044">
    <property type="entry name" value="CLU_N"/>
    <property type="match status" value="1"/>
</dbReference>
<dbReference type="STRING" id="139723.A0A182ML33"/>
<evidence type="ECO:0000259" key="2">
    <source>
        <dbReference type="Pfam" id="PF15044"/>
    </source>
</evidence>
<accession>A0A182ML33</accession>
<proteinExistence type="predicted"/>
<evidence type="ECO:0000313" key="4">
    <source>
        <dbReference type="Proteomes" id="UP000075883"/>
    </source>
</evidence>
<dbReference type="EnsemblMetazoa" id="ACUA020885-RA">
    <property type="protein sequence ID" value="ACUA020885-PA"/>
    <property type="gene ID" value="ACUA020885"/>
</dbReference>
<organism evidence="3 4">
    <name type="scientific">Anopheles culicifacies</name>
    <dbReference type="NCBI Taxonomy" id="139723"/>
    <lineage>
        <taxon>Eukaryota</taxon>
        <taxon>Metazoa</taxon>
        <taxon>Ecdysozoa</taxon>
        <taxon>Arthropoda</taxon>
        <taxon>Hexapoda</taxon>
        <taxon>Insecta</taxon>
        <taxon>Pterygota</taxon>
        <taxon>Neoptera</taxon>
        <taxon>Endopterygota</taxon>
        <taxon>Diptera</taxon>
        <taxon>Nematocera</taxon>
        <taxon>Culicoidea</taxon>
        <taxon>Culicidae</taxon>
        <taxon>Anophelinae</taxon>
        <taxon>Anopheles</taxon>
        <taxon>culicifacies species complex</taxon>
    </lineage>
</organism>
<feature type="compositionally biased region" description="Basic residues" evidence="1">
    <location>
        <begin position="35"/>
        <end position="46"/>
    </location>
</feature>
<evidence type="ECO:0000313" key="3">
    <source>
        <dbReference type="EnsemblMetazoa" id="ACUA020885-PA"/>
    </source>
</evidence>
<name>A0A182ML33_9DIPT</name>
<dbReference type="GO" id="GO:0048312">
    <property type="term" value="P:intracellular distribution of mitochondria"/>
    <property type="evidence" value="ECO:0007669"/>
    <property type="project" value="TreeGrafter"/>
</dbReference>
<dbReference type="EMBL" id="AXCM01015796">
    <property type="status" value="NOT_ANNOTATED_CDS"/>
    <property type="molecule type" value="Genomic_DNA"/>
</dbReference>
<dbReference type="GO" id="GO:0003729">
    <property type="term" value="F:mRNA binding"/>
    <property type="evidence" value="ECO:0007669"/>
    <property type="project" value="TreeGrafter"/>
</dbReference>
<feature type="region of interest" description="Disordered" evidence="1">
    <location>
        <begin position="247"/>
        <end position="299"/>
    </location>
</feature>
<reference evidence="4" key="1">
    <citation type="submission" date="2013-09" db="EMBL/GenBank/DDBJ databases">
        <title>The Genome Sequence of Anopheles culicifacies species A.</title>
        <authorList>
            <consortium name="The Broad Institute Genomics Platform"/>
            <person name="Neafsey D.E."/>
            <person name="Besansky N."/>
            <person name="Howell P."/>
            <person name="Walton C."/>
            <person name="Young S.K."/>
            <person name="Zeng Q."/>
            <person name="Gargeya S."/>
            <person name="Fitzgerald M."/>
            <person name="Haas B."/>
            <person name="Abouelleil A."/>
            <person name="Allen A.W."/>
            <person name="Alvarado L."/>
            <person name="Arachchi H.M."/>
            <person name="Berlin A.M."/>
            <person name="Chapman S.B."/>
            <person name="Gainer-Dewar J."/>
            <person name="Goldberg J."/>
            <person name="Griggs A."/>
            <person name="Gujja S."/>
            <person name="Hansen M."/>
            <person name="Howarth C."/>
            <person name="Imamovic A."/>
            <person name="Ireland A."/>
            <person name="Larimer J."/>
            <person name="McCowan C."/>
            <person name="Murphy C."/>
            <person name="Pearson M."/>
            <person name="Poon T.W."/>
            <person name="Priest M."/>
            <person name="Roberts A."/>
            <person name="Saif S."/>
            <person name="Shea T."/>
            <person name="Sisk P."/>
            <person name="Sykes S."/>
            <person name="Wortman J."/>
            <person name="Nusbaum C."/>
            <person name="Birren B."/>
        </authorList>
    </citation>
    <scope>NUCLEOTIDE SEQUENCE [LARGE SCALE GENOMIC DNA]</scope>
    <source>
        <strain evidence="4">A-37</strain>
    </source>
</reference>
<keyword evidence="4" id="KW-1185">Reference proteome</keyword>
<dbReference type="InterPro" id="IPR028275">
    <property type="entry name" value="CLU_N"/>
</dbReference>
<evidence type="ECO:0000256" key="1">
    <source>
        <dbReference type="SAM" id="MobiDB-lite"/>
    </source>
</evidence>
<dbReference type="PANTHER" id="PTHR12601">
    <property type="entry name" value="EUKARYOTIC TRANSLATION INITIATION FACTOR 3 SUBUNIT EIF-3"/>
    <property type="match status" value="1"/>
</dbReference>
<dbReference type="VEuPathDB" id="VectorBase:ACUA020885"/>
<dbReference type="PANTHER" id="PTHR12601:SF6">
    <property type="entry name" value="CLUSTERED MITOCHONDRIA PROTEIN HOMOLOG"/>
    <property type="match status" value="1"/>
</dbReference>
<protein>
    <recommendedName>
        <fullName evidence="2">Clustered mitochondria protein N-terminal domain-containing protein</fullName>
    </recommendedName>
</protein>
<feature type="compositionally biased region" description="Polar residues" evidence="1">
    <location>
        <begin position="1"/>
        <end position="21"/>
    </location>
</feature>
<dbReference type="GO" id="GO:0005737">
    <property type="term" value="C:cytoplasm"/>
    <property type="evidence" value="ECO:0007669"/>
    <property type="project" value="TreeGrafter"/>
</dbReference>
<dbReference type="AlphaFoldDB" id="A0A182ML33"/>
<sequence>MALETESVQSPEAATDAVSTPGTDGIVGGGDSGGKKKGFAKNKKQNGKSNSPPAGGGAEKEKIGNGHVEQNGLNGHLSSEESDAVTANDGGAEDKNAGVAGGGGTTEPSTTGDDDVMKLMQETGFTVQVLSPGVEPLSIQVSSMELVQEIHQLLMDREDTCHRTCFSLQLDGRTLDNFAELKNIDGLQEGSVIRVVEEPYTMREARIHVRHVRDLLKSLDPADAYNGVDCSSLTFLHTITMGDIMEKKKSRQESVDCTPPDFIMPGAKERPLLPLQPGSGKKGNPQPLKVLTTSAWNPP</sequence>
<reference evidence="3" key="2">
    <citation type="submission" date="2020-05" db="UniProtKB">
        <authorList>
            <consortium name="EnsemblMetazoa"/>
        </authorList>
    </citation>
    <scope>IDENTIFICATION</scope>
    <source>
        <strain evidence="3">A-37</strain>
    </source>
</reference>
<dbReference type="Proteomes" id="UP000075883">
    <property type="component" value="Unassembled WGS sequence"/>
</dbReference>